<name>A0A5P8KAA1_9ACTN</name>
<feature type="compositionally biased region" description="Low complexity" evidence="1">
    <location>
        <begin position="346"/>
        <end position="388"/>
    </location>
</feature>
<evidence type="ECO:0000313" key="3">
    <source>
        <dbReference type="EMBL" id="QFR00176.1"/>
    </source>
</evidence>
<dbReference type="Gene3D" id="3.40.50.1820">
    <property type="entry name" value="alpha/beta hydrolase"/>
    <property type="match status" value="1"/>
</dbReference>
<accession>A0A5P8KAA1</accession>
<dbReference type="GO" id="GO:0047372">
    <property type="term" value="F:monoacylglycerol lipase activity"/>
    <property type="evidence" value="ECO:0007669"/>
    <property type="project" value="TreeGrafter"/>
</dbReference>
<dbReference type="RefSeq" id="WP_152171549.1">
    <property type="nucleotide sequence ID" value="NZ_CP045096.1"/>
</dbReference>
<dbReference type="Pfam" id="PF00561">
    <property type="entry name" value="Abhydrolase_1"/>
    <property type="match status" value="1"/>
</dbReference>
<dbReference type="KEGG" id="sphv:F9278_32940"/>
<dbReference type="EMBL" id="CP045096">
    <property type="protein sequence ID" value="QFR00176.1"/>
    <property type="molecule type" value="Genomic_DNA"/>
</dbReference>
<dbReference type="GO" id="GO:0016020">
    <property type="term" value="C:membrane"/>
    <property type="evidence" value="ECO:0007669"/>
    <property type="project" value="TreeGrafter"/>
</dbReference>
<dbReference type="PANTHER" id="PTHR43798:SF5">
    <property type="entry name" value="MONOACYLGLYCEROL LIPASE ABHD6"/>
    <property type="match status" value="1"/>
</dbReference>
<dbReference type="GO" id="GO:0046464">
    <property type="term" value="P:acylglycerol catabolic process"/>
    <property type="evidence" value="ECO:0007669"/>
    <property type="project" value="TreeGrafter"/>
</dbReference>
<dbReference type="InterPro" id="IPR000073">
    <property type="entry name" value="AB_hydrolase_1"/>
</dbReference>
<dbReference type="AlphaFoldDB" id="A0A5P8KAA1"/>
<sequence length="418" mass="43003">MSSTELPSLLTATASPKASAVRVAPGERLRTVRLPGITLSVRSRPPAREGLPPALYVHGLGGSSQNWSALMPLLDACVDGEALDLPGFGDSPPPDDGNYSVTGHARAVIRHLDASGRGPVHLFGNSLGGAITTRVAALRPDLVRTLTLVSPALPEFLVQRTAVPTAMFALPGVPRLFARFTKGWSAEQRVRGVMALCYGDPGRVSDEAFRNAVEEMERRLQLPYMWDAMTRSTRGLVDAYTLGGQHSLWRQAERVLAPTLLVYGRRDQLVGYRMAQRAARSFRDSRLVSLPEAGHVAMMEYPEAVAAAFRELLVDTGKSGDEAGAEDAGPMGSASVGSGPRGSGSRGWDSGADSPSPSASVSSAGKGAGKTVGAVASGSASVGDSNEGGPVGGGGSAGADGVGSAAEGPPTGPPGVGS</sequence>
<feature type="compositionally biased region" description="Gly residues" evidence="1">
    <location>
        <begin position="389"/>
        <end position="401"/>
    </location>
</feature>
<gene>
    <name evidence="3" type="ORF">F9278_32940</name>
</gene>
<keyword evidence="3" id="KW-0378">Hydrolase</keyword>
<dbReference type="InterPro" id="IPR050266">
    <property type="entry name" value="AB_hydrolase_sf"/>
</dbReference>
<evidence type="ECO:0000313" key="4">
    <source>
        <dbReference type="Proteomes" id="UP000327294"/>
    </source>
</evidence>
<protein>
    <submittedName>
        <fullName evidence="3">Alpha/beta hydrolase</fullName>
    </submittedName>
</protein>
<dbReference type="PANTHER" id="PTHR43798">
    <property type="entry name" value="MONOACYLGLYCEROL LIPASE"/>
    <property type="match status" value="1"/>
</dbReference>
<feature type="region of interest" description="Disordered" evidence="1">
    <location>
        <begin position="318"/>
        <end position="418"/>
    </location>
</feature>
<organism evidence="3 4">
    <name type="scientific">Streptomyces phaeolivaceus</name>
    <dbReference type="NCBI Taxonomy" id="2653200"/>
    <lineage>
        <taxon>Bacteria</taxon>
        <taxon>Bacillati</taxon>
        <taxon>Actinomycetota</taxon>
        <taxon>Actinomycetes</taxon>
        <taxon>Kitasatosporales</taxon>
        <taxon>Streptomycetaceae</taxon>
        <taxon>Streptomyces</taxon>
    </lineage>
</organism>
<dbReference type="SUPFAM" id="SSF53474">
    <property type="entry name" value="alpha/beta-Hydrolases"/>
    <property type="match status" value="1"/>
</dbReference>
<feature type="domain" description="AB hydrolase-1" evidence="2">
    <location>
        <begin position="55"/>
        <end position="300"/>
    </location>
</feature>
<dbReference type="Proteomes" id="UP000327294">
    <property type="component" value="Chromosome"/>
</dbReference>
<reference evidence="3 4" key="1">
    <citation type="submission" date="2019-10" db="EMBL/GenBank/DDBJ databases">
        <title>Streptomyces sp. strain GY16 isolated from leaves of Broussonetia papyrifera.</title>
        <authorList>
            <person name="Mo P."/>
        </authorList>
    </citation>
    <scope>NUCLEOTIDE SEQUENCE [LARGE SCALE GENOMIC DNA]</scope>
    <source>
        <strain evidence="3 4">GY16</strain>
    </source>
</reference>
<evidence type="ECO:0000256" key="1">
    <source>
        <dbReference type="SAM" id="MobiDB-lite"/>
    </source>
</evidence>
<evidence type="ECO:0000259" key="2">
    <source>
        <dbReference type="Pfam" id="PF00561"/>
    </source>
</evidence>
<dbReference type="InterPro" id="IPR029058">
    <property type="entry name" value="AB_hydrolase_fold"/>
</dbReference>
<proteinExistence type="predicted"/>
<keyword evidence="4" id="KW-1185">Reference proteome</keyword>